<evidence type="ECO:0000259" key="1">
    <source>
        <dbReference type="Pfam" id="PF26584"/>
    </source>
</evidence>
<keyword evidence="3" id="KW-1185">Reference proteome</keyword>
<name>A0ABS8V184_DATST</name>
<dbReference type="EMBL" id="JACEIK010003229">
    <property type="protein sequence ID" value="MCD9640888.1"/>
    <property type="molecule type" value="Genomic_DNA"/>
</dbReference>
<comment type="caution">
    <text evidence="2">The sequence shown here is derived from an EMBL/GenBank/DDBJ whole genome shotgun (WGS) entry which is preliminary data.</text>
</comment>
<dbReference type="PANTHER" id="PTHR33831">
    <property type="entry name" value="GPI-ANCHORED PROTEIN"/>
    <property type="match status" value="1"/>
</dbReference>
<dbReference type="PANTHER" id="PTHR33831:SF4">
    <property type="entry name" value="GPI-ANCHORED PROTEIN"/>
    <property type="match status" value="1"/>
</dbReference>
<gene>
    <name evidence="2" type="ORF">HAX54_026600</name>
</gene>
<dbReference type="Proteomes" id="UP000823775">
    <property type="component" value="Unassembled WGS sequence"/>
</dbReference>
<feature type="domain" description="At1g61900-like C-terminal" evidence="1">
    <location>
        <begin position="39"/>
        <end position="111"/>
    </location>
</feature>
<proteinExistence type="predicted"/>
<evidence type="ECO:0000313" key="3">
    <source>
        <dbReference type="Proteomes" id="UP000823775"/>
    </source>
</evidence>
<accession>A0ABS8V184</accession>
<dbReference type="InterPro" id="IPR040336">
    <property type="entry name" value="At1g61900-like"/>
</dbReference>
<evidence type="ECO:0000313" key="2">
    <source>
        <dbReference type="EMBL" id="MCD9640888.1"/>
    </source>
</evidence>
<dbReference type="Pfam" id="PF26584">
    <property type="entry name" value="At1g61900"/>
    <property type="match status" value="1"/>
</dbReference>
<protein>
    <recommendedName>
        <fullName evidence="1">At1g61900-like C-terminal domain-containing protein</fullName>
    </recommendedName>
</protein>
<dbReference type="InterPro" id="IPR059003">
    <property type="entry name" value="At1g61900_C"/>
</dbReference>
<organism evidence="2 3">
    <name type="scientific">Datura stramonium</name>
    <name type="common">Jimsonweed</name>
    <name type="synonym">Common thornapple</name>
    <dbReference type="NCBI Taxonomy" id="4076"/>
    <lineage>
        <taxon>Eukaryota</taxon>
        <taxon>Viridiplantae</taxon>
        <taxon>Streptophyta</taxon>
        <taxon>Embryophyta</taxon>
        <taxon>Tracheophyta</taxon>
        <taxon>Spermatophyta</taxon>
        <taxon>Magnoliopsida</taxon>
        <taxon>eudicotyledons</taxon>
        <taxon>Gunneridae</taxon>
        <taxon>Pentapetalae</taxon>
        <taxon>asterids</taxon>
        <taxon>lamiids</taxon>
        <taxon>Solanales</taxon>
        <taxon>Solanaceae</taxon>
        <taxon>Solanoideae</taxon>
        <taxon>Datureae</taxon>
        <taxon>Datura</taxon>
    </lineage>
</organism>
<sequence>MWVASERPGNPELQREASCKMVGEACTRRRARQTDCFDACPLDFKQPSEVINACRNLASPSPSCCSSLNAYITGIQKQMLITNRQAIIYAAIFGSMLLKAGVMANVYELCDVDLKDFSLQAKKEKRPMRCDPCFQRGYLQDKTFLPICPSRGGQSYLVPVAGGSENVLAILDEVVQINEAGCSLRSLPADLVYDNSTGFSFTCDLNDNIAAPWPSSSW</sequence>
<reference evidence="2 3" key="1">
    <citation type="journal article" date="2021" name="BMC Genomics">
        <title>Datura genome reveals duplications of psychoactive alkaloid biosynthetic genes and high mutation rate following tissue culture.</title>
        <authorList>
            <person name="Rajewski A."/>
            <person name="Carter-House D."/>
            <person name="Stajich J."/>
            <person name="Litt A."/>
        </authorList>
    </citation>
    <scope>NUCLEOTIDE SEQUENCE [LARGE SCALE GENOMIC DNA]</scope>
    <source>
        <strain evidence="2">AR-01</strain>
    </source>
</reference>